<evidence type="ECO:0000313" key="3">
    <source>
        <dbReference type="Proteomes" id="UP000248827"/>
    </source>
</evidence>
<keyword evidence="1" id="KW-0472">Membrane</keyword>
<keyword evidence="1" id="KW-0812">Transmembrane</keyword>
<dbReference type="Proteomes" id="UP000248827">
    <property type="component" value="Unassembled WGS sequence"/>
</dbReference>
<feature type="transmembrane region" description="Helical" evidence="1">
    <location>
        <begin position="31"/>
        <end position="50"/>
    </location>
</feature>
<comment type="caution">
    <text evidence="2">The sequence shown here is derived from an EMBL/GenBank/DDBJ whole genome shotgun (WGS) entry which is preliminary data.</text>
</comment>
<dbReference type="RefSeq" id="WP_181458425.1">
    <property type="nucleotide sequence ID" value="NZ_QLLI01000004.1"/>
</dbReference>
<gene>
    <name evidence="2" type="ORF">DET54_104403</name>
</gene>
<organism evidence="2 3">
    <name type="scientific">Paenibacillus pabuli</name>
    <dbReference type="NCBI Taxonomy" id="1472"/>
    <lineage>
        <taxon>Bacteria</taxon>
        <taxon>Bacillati</taxon>
        <taxon>Bacillota</taxon>
        <taxon>Bacilli</taxon>
        <taxon>Bacillales</taxon>
        <taxon>Paenibacillaceae</taxon>
        <taxon>Paenibacillus</taxon>
    </lineage>
</organism>
<dbReference type="EMBL" id="QLLI01000004">
    <property type="protein sequence ID" value="RAI98346.1"/>
    <property type="molecule type" value="Genomic_DNA"/>
</dbReference>
<keyword evidence="1" id="KW-1133">Transmembrane helix</keyword>
<name>A0ABX9BMS2_9BACL</name>
<evidence type="ECO:0000313" key="2">
    <source>
        <dbReference type="EMBL" id="RAI98346.1"/>
    </source>
</evidence>
<sequence length="57" mass="6402">MYKMVKIAAYILMACGALYPMGIFSKESLYFTLYPGLLLLLSTNVFSVVMKPKTESN</sequence>
<proteinExistence type="predicted"/>
<evidence type="ECO:0000256" key="1">
    <source>
        <dbReference type="SAM" id="Phobius"/>
    </source>
</evidence>
<reference evidence="2 3" key="1">
    <citation type="submission" date="2018-06" db="EMBL/GenBank/DDBJ databases">
        <title>Freshwater and sediment microbial communities from various areas in North America, analyzing microbe dynamics in response to fracking.</title>
        <authorList>
            <person name="Lamendella R."/>
        </authorList>
    </citation>
    <scope>NUCLEOTIDE SEQUENCE [LARGE SCALE GENOMIC DNA]</scope>
    <source>
        <strain evidence="2 3">NG-13</strain>
    </source>
</reference>
<keyword evidence="3" id="KW-1185">Reference proteome</keyword>
<feature type="transmembrane region" description="Helical" evidence="1">
    <location>
        <begin position="7"/>
        <end position="25"/>
    </location>
</feature>
<accession>A0ABX9BMS2</accession>
<protein>
    <submittedName>
        <fullName evidence="2">Uncharacterized protein</fullName>
    </submittedName>
</protein>